<dbReference type="InterPro" id="IPR011880">
    <property type="entry name" value="PA_CoA_ligase"/>
</dbReference>
<protein>
    <recommendedName>
        <fullName evidence="7 9">Phenylacetate-coenzyme A ligase</fullName>
        <ecNumber evidence="6 9">6.2.1.30</ecNumber>
    </recommendedName>
    <alternativeName>
        <fullName evidence="8 9">Phenylacetyl-CoA ligase</fullName>
    </alternativeName>
</protein>
<dbReference type="GO" id="GO:0010124">
    <property type="term" value="P:phenylacetate catabolic process"/>
    <property type="evidence" value="ECO:0007669"/>
    <property type="project" value="UniProtKB-UniRule"/>
</dbReference>
<dbReference type="PIRSF" id="PIRSF006444">
    <property type="entry name" value="PaaK"/>
    <property type="match status" value="1"/>
</dbReference>
<dbReference type="InterPro" id="IPR051414">
    <property type="entry name" value="Adenylate-forming_Reductase"/>
</dbReference>
<feature type="domain" description="AMP-dependent ligase C-terminal" evidence="11">
    <location>
        <begin position="334"/>
        <end position="430"/>
    </location>
</feature>
<comment type="subunit">
    <text evidence="1">Monomer.</text>
</comment>
<reference evidence="12" key="2">
    <citation type="journal article" date="2021" name="PeerJ">
        <title>Extensive microbial diversity within the chicken gut microbiome revealed by metagenomics and culture.</title>
        <authorList>
            <person name="Gilroy R."/>
            <person name="Ravi A."/>
            <person name="Getino M."/>
            <person name="Pursley I."/>
            <person name="Horton D.L."/>
            <person name="Alikhan N.F."/>
            <person name="Baker D."/>
            <person name="Gharbi K."/>
            <person name="Hall N."/>
            <person name="Watson M."/>
            <person name="Adriaenssens E.M."/>
            <person name="Foster-Nyarko E."/>
            <person name="Jarju S."/>
            <person name="Secka A."/>
            <person name="Antonio M."/>
            <person name="Oren A."/>
            <person name="Chaudhuri R.R."/>
            <person name="La Ragione R."/>
            <person name="Hildebrand F."/>
            <person name="Pallen M.J."/>
        </authorList>
    </citation>
    <scope>NUCLEOTIDE SEQUENCE</scope>
    <source>
        <strain evidence="12">ChiHile30-977</strain>
    </source>
</reference>
<dbReference type="InterPro" id="IPR000873">
    <property type="entry name" value="AMP-dep_synth/lig_dom"/>
</dbReference>
<organism evidence="12 13">
    <name type="scientific">Candidatus Avichristensenella intestinipullorum</name>
    <dbReference type="NCBI Taxonomy" id="2840693"/>
    <lineage>
        <taxon>Bacteria</taxon>
        <taxon>Bacillati</taxon>
        <taxon>Bacillota</taxon>
        <taxon>Clostridia</taxon>
        <taxon>Candidatus Avichristensenella</taxon>
    </lineage>
</organism>
<evidence type="ECO:0000313" key="13">
    <source>
        <dbReference type="Proteomes" id="UP000886819"/>
    </source>
</evidence>
<dbReference type="Pfam" id="PF00501">
    <property type="entry name" value="AMP-binding"/>
    <property type="match status" value="1"/>
</dbReference>
<evidence type="ECO:0000313" key="12">
    <source>
        <dbReference type="EMBL" id="HIQ62985.1"/>
    </source>
</evidence>
<evidence type="ECO:0000256" key="9">
    <source>
        <dbReference type="PIRNR" id="PIRNR006444"/>
    </source>
</evidence>
<dbReference type="GO" id="GO:0047475">
    <property type="term" value="F:phenylacetate-CoA ligase activity"/>
    <property type="evidence" value="ECO:0007669"/>
    <property type="project" value="UniProtKB-EC"/>
</dbReference>
<accession>A0A9D0YY40</accession>
<evidence type="ECO:0000256" key="1">
    <source>
        <dbReference type="ARBA" id="ARBA00011245"/>
    </source>
</evidence>
<dbReference type="SUPFAM" id="SSF56801">
    <property type="entry name" value="Acetyl-CoA synthetase-like"/>
    <property type="match status" value="1"/>
</dbReference>
<dbReference type="PANTHER" id="PTHR43439:SF1">
    <property type="entry name" value="PHENYLACETATE-COENZYME A LIGASE"/>
    <property type="match status" value="1"/>
</dbReference>
<dbReference type="Gene3D" id="3.40.50.12780">
    <property type="entry name" value="N-terminal domain of ligase-like"/>
    <property type="match status" value="1"/>
</dbReference>
<comment type="caution">
    <text evidence="12">The sequence shown here is derived from an EMBL/GenBank/DDBJ whole genome shotgun (WGS) entry which is preliminary data.</text>
</comment>
<dbReference type="AlphaFoldDB" id="A0A9D0YY40"/>
<evidence type="ECO:0000256" key="6">
    <source>
        <dbReference type="ARBA" id="ARBA00066629"/>
    </source>
</evidence>
<dbReference type="InterPro" id="IPR042099">
    <property type="entry name" value="ANL_N_sf"/>
</dbReference>
<sequence>MIWDKTAECMSRDGIRALQDQRLRELVKRVYANVPFYRAKMQAIGVMPGDIRGVEDLHKLPFTEKTDLRDNYPFGLFAVPQSQIVRIHASSGTTGKPTVVGYTARDIDTWAELMARSMTCAGITKDSIVQVAYGYGLFTGGLGAHYGAERIGASVIPMSGGNTKKQVMLMQDFGSTALACTPSYAMVLGEAIQEMGIPLSKFKLEAGVFGAEPWTEGARRRIEELLGISAQDVYGLSEVMGPGVSMECPYQQGMHIWEDHFIPEVLDPDTGAPLPYGQQGELVFTTLTKEGLPLLRYRTHDLTVLDPSPCPCGRTHVRMRKLVGRTDDMLIIRGVNVFPSQVEGVLASIPGVTPQFLMVVGTRHNLDTLEIRVELTPEMMSDTVRHIEETEKLIASNIASVLGLNAAIRLVPPGSLPRSEGKSKRVLDERVR</sequence>
<keyword evidence="2 9" id="KW-0436">Ligase</keyword>
<dbReference type="EC" id="6.2.1.30" evidence="6 9"/>
<keyword evidence="3 9" id="KW-0547">Nucleotide-binding</keyword>
<proteinExistence type="inferred from homology"/>
<reference evidence="12" key="1">
    <citation type="submission" date="2020-10" db="EMBL/GenBank/DDBJ databases">
        <authorList>
            <person name="Gilroy R."/>
        </authorList>
    </citation>
    <scope>NUCLEOTIDE SEQUENCE</scope>
    <source>
        <strain evidence="12">ChiHile30-977</strain>
    </source>
</reference>
<comment type="function">
    <text evidence="9">Catalyzes the activation of phenylacetic acid (PA) to phenylacetyl-CoA (PA-CoA).</text>
</comment>
<dbReference type="Proteomes" id="UP000886819">
    <property type="component" value="Unassembled WGS sequence"/>
</dbReference>
<feature type="domain" description="AMP-dependent synthetase/ligase" evidence="10">
    <location>
        <begin position="82"/>
        <end position="284"/>
    </location>
</feature>
<dbReference type="InterPro" id="IPR045851">
    <property type="entry name" value="AMP-bd_C_sf"/>
</dbReference>
<dbReference type="PANTHER" id="PTHR43439">
    <property type="entry name" value="PHENYLACETATE-COENZYME A LIGASE"/>
    <property type="match status" value="1"/>
</dbReference>
<dbReference type="Pfam" id="PF14535">
    <property type="entry name" value="AMP-binding_C_2"/>
    <property type="match status" value="1"/>
</dbReference>
<evidence type="ECO:0000256" key="2">
    <source>
        <dbReference type="ARBA" id="ARBA00022598"/>
    </source>
</evidence>
<dbReference type="InterPro" id="IPR028154">
    <property type="entry name" value="AMP-dep_Lig_C"/>
</dbReference>
<evidence type="ECO:0000256" key="8">
    <source>
        <dbReference type="ARBA" id="ARBA00075111"/>
    </source>
</evidence>
<evidence type="ECO:0000259" key="11">
    <source>
        <dbReference type="Pfam" id="PF14535"/>
    </source>
</evidence>
<evidence type="ECO:0000256" key="3">
    <source>
        <dbReference type="ARBA" id="ARBA00022741"/>
    </source>
</evidence>
<comment type="similarity">
    <text evidence="5 9">Belongs to the phenylacetyl-CoA ligase family.</text>
</comment>
<evidence type="ECO:0000259" key="10">
    <source>
        <dbReference type="Pfam" id="PF00501"/>
    </source>
</evidence>
<dbReference type="EMBL" id="DVFI01000081">
    <property type="protein sequence ID" value="HIQ62985.1"/>
    <property type="molecule type" value="Genomic_DNA"/>
</dbReference>
<gene>
    <name evidence="12" type="ORF">IAA66_05290</name>
</gene>
<evidence type="ECO:0000256" key="5">
    <source>
        <dbReference type="ARBA" id="ARBA00061566"/>
    </source>
</evidence>
<comment type="catalytic activity">
    <reaction evidence="9">
        <text>2-phenylacetate + ATP + CoA = phenylacetyl-CoA + AMP + diphosphate</text>
        <dbReference type="Rhea" id="RHEA:20956"/>
        <dbReference type="ChEBI" id="CHEBI:18401"/>
        <dbReference type="ChEBI" id="CHEBI:30616"/>
        <dbReference type="ChEBI" id="CHEBI:33019"/>
        <dbReference type="ChEBI" id="CHEBI:57287"/>
        <dbReference type="ChEBI" id="CHEBI:57390"/>
        <dbReference type="ChEBI" id="CHEBI:456215"/>
        <dbReference type="EC" id="6.2.1.30"/>
    </reaction>
</comment>
<name>A0A9D0YY40_9FIRM</name>
<dbReference type="GO" id="GO:0000166">
    <property type="term" value="F:nucleotide binding"/>
    <property type="evidence" value="ECO:0007669"/>
    <property type="project" value="UniProtKB-KW"/>
</dbReference>
<evidence type="ECO:0000256" key="7">
    <source>
        <dbReference type="ARBA" id="ARBA00068695"/>
    </source>
</evidence>
<dbReference type="FunFam" id="3.40.50.12780:FF:000016">
    <property type="entry name" value="Phenylacetate-coenzyme A ligase"/>
    <property type="match status" value="1"/>
</dbReference>
<evidence type="ECO:0000256" key="4">
    <source>
        <dbReference type="ARBA" id="ARBA00060591"/>
    </source>
</evidence>
<comment type="pathway">
    <text evidence="4 9">Aromatic compound metabolism; phenylacetate degradation.</text>
</comment>
<dbReference type="Gene3D" id="3.30.300.30">
    <property type="match status" value="1"/>
</dbReference>
<dbReference type="CDD" id="cd05913">
    <property type="entry name" value="PaaK"/>
    <property type="match status" value="1"/>
</dbReference>